<reference evidence="2 3" key="1">
    <citation type="submission" date="2024-02" db="EMBL/GenBank/DDBJ databases">
        <title>A nitrogen-fixing paenibacillus bacterium.</title>
        <authorList>
            <person name="Zhang W.L."/>
            <person name="Chen S.F."/>
        </authorList>
    </citation>
    <scope>NUCLEOTIDE SEQUENCE [LARGE SCALE GENOMIC DNA]</scope>
    <source>
        <strain evidence="2 3">M1</strain>
    </source>
</reference>
<evidence type="ECO:0000259" key="1">
    <source>
        <dbReference type="PROSITE" id="PS51186"/>
    </source>
</evidence>
<dbReference type="SUPFAM" id="SSF55729">
    <property type="entry name" value="Acyl-CoA N-acyltransferases (Nat)"/>
    <property type="match status" value="1"/>
</dbReference>
<feature type="domain" description="N-acetyltransferase" evidence="1">
    <location>
        <begin position="1"/>
        <end position="153"/>
    </location>
</feature>
<evidence type="ECO:0000313" key="3">
    <source>
        <dbReference type="Proteomes" id="UP001306950"/>
    </source>
</evidence>
<dbReference type="InterPro" id="IPR016181">
    <property type="entry name" value="Acyl_CoA_acyltransferase"/>
</dbReference>
<accession>A0ABU7VZC8</accession>
<name>A0ABU7VZC8_9BACL</name>
<organism evidence="2 3">
    <name type="scientific">Paenibacillus haidiansis</name>
    <dbReference type="NCBI Taxonomy" id="1574488"/>
    <lineage>
        <taxon>Bacteria</taxon>
        <taxon>Bacillati</taxon>
        <taxon>Bacillota</taxon>
        <taxon>Bacilli</taxon>
        <taxon>Bacillales</taxon>
        <taxon>Paenibacillaceae</taxon>
        <taxon>Paenibacillus</taxon>
    </lineage>
</organism>
<dbReference type="Gene3D" id="3.40.630.30">
    <property type="match status" value="1"/>
</dbReference>
<evidence type="ECO:0000313" key="2">
    <source>
        <dbReference type="EMBL" id="MEF2968850.1"/>
    </source>
</evidence>
<sequence>MRITAWRPGEGAVWEQQHAEMLAFVHRFGRKGISAGTYRALMRLTGRDLLLPGASLLLATVQTEDGPRIAGLSCITEYGRGIGLVVVHPLYRGRGLGSGLLSRQLSTLGKLSFRVAPDNISCLKMCFRAGFAAGGLAKTPGGKPELMLEKKPEGWMPMPASPELHHAAYTLQRR</sequence>
<protein>
    <submittedName>
        <fullName evidence="2">GNAT family N-acetyltransferase</fullName>
    </submittedName>
</protein>
<proteinExistence type="predicted"/>
<dbReference type="InterPro" id="IPR000182">
    <property type="entry name" value="GNAT_dom"/>
</dbReference>
<keyword evidence="3" id="KW-1185">Reference proteome</keyword>
<dbReference type="EMBL" id="JAZHPZ010000019">
    <property type="protein sequence ID" value="MEF2968850.1"/>
    <property type="molecule type" value="Genomic_DNA"/>
</dbReference>
<dbReference type="Proteomes" id="UP001306950">
    <property type="component" value="Unassembled WGS sequence"/>
</dbReference>
<comment type="caution">
    <text evidence="2">The sequence shown here is derived from an EMBL/GenBank/DDBJ whole genome shotgun (WGS) entry which is preliminary data.</text>
</comment>
<dbReference type="RefSeq" id="WP_331848971.1">
    <property type="nucleotide sequence ID" value="NZ_JAZHPZ010000019.1"/>
</dbReference>
<dbReference type="PROSITE" id="PS51186">
    <property type="entry name" value="GNAT"/>
    <property type="match status" value="1"/>
</dbReference>
<dbReference type="CDD" id="cd04301">
    <property type="entry name" value="NAT_SF"/>
    <property type="match status" value="1"/>
</dbReference>
<gene>
    <name evidence="2" type="ORF">V3851_23930</name>
</gene>